<evidence type="ECO:0000313" key="2">
    <source>
        <dbReference type="EMBL" id="MBB5432181.1"/>
    </source>
</evidence>
<reference evidence="2 3" key="1">
    <citation type="submission" date="2020-08" db="EMBL/GenBank/DDBJ databases">
        <title>Sequencing the genomes of 1000 actinobacteria strains.</title>
        <authorList>
            <person name="Klenk H.-P."/>
        </authorList>
    </citation>
    <scope>NUCLEOTIDE SEQUENCE [LARGE SCALE GENOMIC DNA]</scope>
    <source>
        <strain evidence="2 3">DSM 44551</strain>
    </source>
</reference>
<dbReference type="Proteomes" id="UP000572635">
    <property type="component" value="Unassembled WGS sequence"/>
</dbReference>
<dbReference type="InterPro" id="IPR029068">
    <property type="entry name" value="Glyas_Bleomycin-R_OHBP_Dase"/>
</dbReference>
<dbReference type="PANTHER" id="PTHR33993:SF14">
    <property type="entry name" value="GB|AAF24581.1"/>
    <property type="match status" value="1"/>
</dbReference>
<dbReference type="InterPro" id="IPR041581">
    <property type="entry name" value="Glyoxalase_6"/>
</dbReference>
<dbReference type="SUPFAM" id="SSF54593">
    <property type="entry name" value="Glyoxalase/Bleomycin resistance protein/Dihydroxybiphenyl dioxygenase"/>
    <property type="match status" value="2"/>
</dbReference>
<dbReference type="EMBL" id="JACHDB010000001">
    <property type="protein sequence ID" value="MBB5432181.1"/>
    <property type="molecule type" value="Genomic_DNA"/>
</dbReference>
<evidence type="ECO:0000259" key="1">
    <source>
        <dbReference type="PROSITE" id="PS51819"/>
    </source>
</evidence>
<evidence type="ECO:0000313" key="3">
    <source>
        <dbReference type="Proteomes" id="UP000572635"/>
    </source>
</evidence>
<feature type="domain" description="VOC" evidence="1">
    <location>
        <begin position="133"/>
        <end position="250"/>
    </location>
</feature>
<dbReference type="Pfam" id="PF18029">
    <property type="entry name" value="Glyoxalase_6"/>
    <property type="match status" value="1"/>
</dbReference>
<sequence>MTTSVEYPSGAPAWLDLAVPDVGRAAGFYGELLGWEFDTGPYTTALLDGRRVAGLSSAADPAGPACWTAHLATPDLDGSLETAAGLGGRVLSGPEDVAGLGTRAVVREPAGTEFALWSRGSLGGAEAFGVPGAPIWAEATSADVPATADFLVRMFGYEAERIADAEYVTLYSGGSPVCGVYAGAGERIAAGRGAWLCYLVVQDADRAAARAVELGGALLRPPGASGYGRWALIADPFDARFAAMEVPHGS</sequence>
<dbReference type="Pfam" id="PF00903">
    <property type="entry name" value="Glyoxalase"/>
    <property type="match status" value="1"/>
</dbReference>
<keyword evidence="3" id="KW-1185">Reference proteome</keyword>
<dbReference type="InterPro" id="IPR052164">
    <property type="entry name" value="Anthracycline_SecMetBiosynth"/>
</dbReference>
<dbReference type="CDD" id="cd07247">
    <property type="entry name" value="SgaA_N_like"/>
    <property type="match status" value="1"/>
</dbReference>
<feature type="domain" description="VOC" evidence="1">
    <location>
        <begin position="11"/>
        <end position="119"/>
    </location>
</feature>
<dbReference type="PANTHER" id="PTHR33993">
    <property type="entry name" value="GLYOXALASE-RELATED"/>
    <property type="match status" value="1"/>
</dbReference>
<dbReference type="InterPro" id="IPR037523">
    <property type="entry name" value="VOC_core"/>
</dbReference>
<proteinExistence type="predicted"/>
<comment type="caution">
    <text evidence="2">The sequence shown here is derived from an EMBL/GenBank/DDBJ whole genome shotgun (WGS) entry which is preliminary data.</text>
</comment>
<name>A0A7W8QKP1_9ACTN</name>
<dbReference type="Gene3D" id="3.10.180.10">
    <property type="entry name" value="2,3-Dihydroxybiphenyl 1,2-Dioxygenase, domain 1"/>
    <property type="match status" value="2"/>
</dbReference>
<organism evidence="2 3">
    <name type="scientific">Nocardiopsis composta</name>
    <dbReference type="NCBI Taxonomy" id="157465"/>
    <lineage>
        <taxon>Bacteria</taxon>
        <taxon>Bacillati</taxon>
        <taxon>Actinomycetota</taxon>
        <taxon>Actinomycetes</taxon>
        <taxon>Streptosporangiales</taxon>
        <taxon>Nocardiopsidaceae</taxon>
        <taxon>Nocardiopsis</taxon>
    </lineage>
</organism>
<dbReference type="PROSITE" id="PS51819">
    <property type="entry name" value="VOC"/>
    <property type="match status" value="2"/>
</dbReference>
<dbReference type="AlphaFoldDB" id="A0A7W8QKP1"/>
<dbReference type="RefSeq" id="WP_184391784.1">
    <property type="nucleotide sequence ID" value="NZ_BAAAJD010000011.1"/>
</dbReference>
<protein>
    <recommendedName>
        <fullName evidence="1">VOC domain-containing protein</fullName>
    </recommendedName>
</protein>
<gene>
    <name evidence="2" type="ORF">HDA36_002265</name>
</gene>
<accession>A0A7W8QKP1</accession>
<dbReference type="InterPro" id="IPR004360">
    <property type="entry name" value="Glyas_Fos-R_dOase_dom"/>
</dbReference>